<name>A0A9P3FM27_9PEZI</name>
<dbReference type="RefSeq" id="XP_044663943.1">
    <property type="nucleotide sequence ID" value="XM_044808008.1"/>
</dbReference>
<comment type="caution">
    <text evidence="2">The sequence shown here is derived from an EMBL/GenBank/DDBJ whole genome shotgun (WGS) entry which is preliminary data.</text>
</comment>
<sequence>MTETALLSPTEDHHNHSTNILHKFPNPPQPRSQYQCESQDHRSRSLSTTTTALPIIFSPHDLLPTPQRTFTILPSTEDIKEVHCHNSGLQPYTIKRKTQRPGRRPMITIAALPGREIVAGTKAGRRECHIFVGNPEKGATVWLPVVQNSTGIWTFNANERVLRWREKESWLNGCGKGGYGKGDALKDFELMDAISAEPLAEYRTKLSGGAVLEIYCDMEQSLELLTMASILAILERGRTTKTEKGGKSGERKGSFLVSESSSPTSSRSASPCTVHGMGD</sequence>
<feature type="region of interest" description="Disordered" evidence="1">
    <location>
        <begin position="1"/>
        <end position="47"/>
    </location>
</feature>
<proteinExistence type="predicted"/>
<feature type="compositionally biased region" description="Low complexity" evidence="1">
    <location>
        <begin position="254"/>
        <end position="270"/>
    </location>
</feature>
<dbReference type="GeneID" id="68298061"/>
<protein>
    <submittedName>
        <fullName evidence="2">Uncharacterized protein</fullName>
    </submittedName>
</protein>
<dbReference type="OrthoDB" id="3645337at2759"/>
<evidence type="ECO:0000313" key="2">
    <source>
        <dbReference type="EMBL" id="GIZ49456.1"/>
    </source>
</evidence>
<dbReference type="EMBL" id="BOLY01000009">
    <property type="protein sequence ID" value="GIZ49456.1"/>
    <property type="molecule type" value="Genomic_DNA"/>
</dbReference>
<reference evidence="2 3" key="1">
    <citation type="submission" date="2021-01" db="EMBL/GenBank/DDBJ databases">
        <title>Cercospora kikuchii MAFF 305040 whole genome shotgun sequence.</title>
        <authorList>
            <person name="Kashiwa T."/>
            <person name="Suzuki T."/>
        </authorList>
    </citation>
    <scope>NUCLEOTIDE SEQUENCE [LARGE SCALE GENOMIC DNA]</scope>
    <source>
        <strain evidence="2 3">MAFF 305040</strain>
    </source>
</reference>
<keyword evidence="3" id="KW-1185">Reference proteome</keyword>
<feature type="compositionally biased region" description="Basic and acidic residues" evidence="1">
    <location>
        <begin position="240"/>
        <end position="253"/>
    </location>
</feature>
<evidence type="ECO:0000313" key="3">
    <source>
        <dbReference type="Proteomes" id="UP000825890"/>
    </source>
</evidence>
<organism evidence="2 3">
    <name type="scientific">Cercospora kikuchii</name>
    <dbReference type="NCBI Taxonomy" id="84275"/>
    <lineage>
        <taxon>Eukaryota</taxon>
        <taxon>Fungi</taxon>
        <taxon>Dikarya</taxon>
        <taxon>Ascomycota</taxon>
        <taxon>Pezizomycotina</taxon>
        <taxon>Dothideomycetes</taxon>
        <taxon>Dothideomycetidae</taxon>
        <taxon>Mycosphaerellales</taxon>
        <taxon>Mycosphaerellaceae</taxon>
        <taxon>Cercospora</taxon>
    </lineage>
</organism>
<gene>
    <name evidence="2" type="ORF">CKM354_001248600</name>
</gene>
<evidence type="ECO:0000256" key="1">
    <source>
        <dbReference type="SAM" id="MobiDB-lite"/>
    </source>
</evidence>
<feature type="region of interest" description="Disordered" evidence="1">
    <location>
        <begin position="240"/>
        <end position="279"/>
    </location>
</feature>
<dbReference type="AlphaFoldDB" id="A0A9P3FM27"/>
<dbReference type="Proteomes" id="UP000825890">
    <property type="component" value="Unassembled WGS sequence"/>
</dbReference>
<accession>A0A9P3FM27</accession>